<dbReference type="EMBL" id="CAVLGL010000137">
    <property type="protein sequence ID" value="CAK1601580.1"/>
    <property type="molecule type" value="Genomic_DNA"/>
</dbReference>
<evidence type="ECO:0000256" key="5">
    <source>
        <dbReference type="SAM" id="Phobius"/>
    </source>
</evidence>
<keyword evidence="4 5" id="KW-0472">Membrane</keyword>
<dbReference type="GO" id="GO:0016020">
    <property type="term" value="C:membrane"/>
    <property type="evidence" value="ECO:0007669"/>
    <property type="project" value="UniProtKB-SubCell"/>
</dbReference>
<dbReference type="GO" id="GO:0015232">
    <property type="term" value="F:heme transmembrane transporter activity"/>
    <property type="evidence" value="ECO:0007669"/>
    <property type="project" value="TreeGrafter"/>
</dbReference>
<accession>A0AAV1M1G7</accession>
<comment type="caution">
    <text evidence="6">The sequence shown here is derived from an EMBL/GenBank/DDBJ whole genome shotgun (WGS) entry which is preliminary data.</text>
</comment>
<evidence type="ECO:0000313" key="6">
    <source>
        <dbReference type="EMBL" id="CAK1601580.1"/>
    </source>
</evidence>
<protein>
    <submittedName>
        <fullName evidence="6">Uncharacterized protein</fullName>
    </submittedName>
</protein>
<dbReference type="InterPro" id="IPR036259">
    <property type="entry name" value="MFS_trans_sf"/>
</dbReference>
<reference evidence="6 7" key="1">
    <citation type="submission" date="2023-11" db="EMBL/GenBank/DDBJ databases">
        <authorList>
            <person name="Hedman E."/>
            <person name="Englund M."/>
            <person name="Stromberg M."/>
            <person name="Nyberg Akerstrom W."/>
            <person name="Nylinder S."/>
            <person name="Jareborg N."/>
            <person name="Kallberg Y."/>
            <person name="Kronander E."/>
        </authorList>
    </citation>
    <scope>NUCLEOTIDE SEQUENCE [LARGE SCALE GENOMIC DNA]</scope>
</reference>
<dbReference type="GO" id="GO:0020037">
    <property type="term" value="F:heme binding"/>
    <property type="evidence" value="ECO:0007669"/>
    <property type="project" value="TreeGrafter"/>
</dbReference>
<evidence type="ECO:0000256" key="4">
    <source>
        <dbReference type="ARBA" id="ARBA00023136"/>
    </source>
</evidence>
<feature type="transmembrane region" description="Helical" evidence="5">
    <location>
        <begin position="57"/>
        <end position="74"/>
    </location>
</feature>
<evidence type="ECO:0000256" key="2">
    <source>
        <dbReference type="ARBA" id="ARBA00022692"/>
    </source>
</evidence>
<organism evidence="6 7">
    <name type="scientific">Parnassius mnemosyne</name>
    <name type="common">clouded apollo</name>
    <dbReference type="NCBI Taxonomy" id="213953"/>
    <lineage>
        <taxon>Eukaryota</taxon>
        <taxon>Metazoa</taxon>
        <taxon>Ecdysozoa</taxon>
        <taxon>Arthropoda</taxon>
        <taxon>Hexapoda</taxon>
        <taxon>Insecta</taxon>
        <taxon>Pterygota</taxon>
        <taxon>Neoptera</taxon>
        <taxon>Endopterygota</taxon>
        <taxon>Lepidoptera</taxon>
        <taxon>Glossata</taxon>
        <taxon>Ditrysia</taxon>
        <taxon>Papilionoidea</taxon>
        <taxon>Papilionidae</taxon>
        <taxon>Parnassiinae</taxon>
        <taxon>Parnassini</taxon>
        <taxon>Parnassius</taxon>
        <taxon>Driopa</taxon>
    </lineage>
</organism>
<evidence type="ECO:0000313" key="7">
    <source>
        <dbReference type="Proteomes" id="UP001314205"/>
    </source>
</evidence>
<name>A0AAV1M1G7_9NEOP</name>
<evidence type="ECO:0000256" key="3">
    <source>
        <dbReference type="ARBA" id="ARBA00022989"/>
    </source>
</evidence>
<sequence length="134" mass="15171">MSVIIGDKHNGLDNPAEPTSLLCKTDSSTRLDVAGSVMDGLAEDLNVARYTVYKSRWVMLAFFVMYSASNSLQWTQYTIIQDIVVSYYDVPSTVVSWTSMVYMITYVPLIFPGSWLLDKTVSFIELYDNINPME</sequence>
<dbReference type="PANTHER" id="PTHR10924:SF4">
    <property type="entry name" value="GH15861P"/>
    <property type="match status" value="1"/>
</dbReference>
<dbReference type="PANTHER" id="PTHR10924">
    <property type="entry name" value="MAJOR FACILITATOR SUPERFAMILY PROTEIN-RELATED"/>
    <property type="match status" value="1"/>
</dbReference>
<gene>
    <name evidence="6" type="ORF">PARMNEM_LOCUS20191</name>
</gene>
<dbReference type="AlphaFoldDB" id="A0AAV1M1G7"/>
<comment type="subcellular location">
    <subcellularLocation>
        <location evidence="1">Membrane</location>
        <topology evidence="1">Multi-pass membrane protein</topology>
    </subcellularLocation>
</comment>
<keyword evidence="2 5" id="KW-0812">Transmembrane</keyword>
<proteinExistence type="predicted"/>
<evidence type="ECO:0000256" key="1">
    <source>
        <dbReference type="ARBA" id="ARBA00004141"/>
    </source>
</evidence>
<dbReference type="InterPro" id="IPR049680">
    <property type="entry name" value="FLVCR1-2_SLC49-like"/>
</dbReference>
<feature type="transmembrane region" description="Helical" evidence="5">
    <location>
        <begin position="94"/>
        <end position="117"/>
    </location>
</feature>
<dbReference type="GO" id="GO:0097037">
    <property type="term" value="P:heme export"/>
    <property type="evidence" value="ECO:0007669"/>
    <property type="project" value="TreeGrafter"/>
</dbReference>
<keyword evidence="7" id="KW-1185">Reference proteome</keyword>
<keyword evidence="3 5" id="KW-1133">Transmembrane helix</keyword>
<dbReference type="SUPFAM" id="SSF103473">
    <property type="entry name" value="MFS general substrate transporter"/>
    <property type="match status" value="1"/>
</dbReference>
<dbReference type="Proteomes" id="UP001314205">
    <property type="component" value="Unassembled WGS sequence"/>
</dbReference>